<feature type="transmembrane region" description="Helical" evidence="2">
    <location>
        <begin position="244"/>
        <end position="263"/>
    </location>
</feature>
<evidence type="ECO:0000313" key="3">
    <source>
        <dbReference type="EMBL" id="KAF2239524.1"/>
    </source>
</evidence>
<keyword evidence="2" id="KW-0472">Membrane</keyword>
<feature type="region of interest" description="Disordered" evidence="1">
    <location>
        <begin position="460"/>
        <end position="481"/>
    </location>
</feature>
<proteinExistence type="predicted"/>
<feature type="transmembrane region" description="Helical" evidence="2">
    <location>
        <begin position="590"/>
        <end position="612"/>
    </location>
</feature>
<gene>
    <name evidence="3" type="ORF">EV356DRAFT_513831</name>
</gene>
<evidence type="ECO:0000313" key="4">
    <source>
        <dbReference type="Proteomes" id="UP000800092"/>
    </source>
</evidence>
<protein>
    <submittedName>
        <fullName evidence="3">Uncharacterized protein</fullName>
    </submittedName>
</protein>
<organism evidence="3 4">
    <name type="scientific">Viridothelium virens</name>
    <name type="common">Speckled blister lichen</name>
    <name type="synonym">Trypethelium virens</name>
    <dbReference type="NCBI Taxonomy" id="1048519"/>
    <lineage>
        <taxon>Eukaryota</taxon>
        <taxon>Fungi</taxon>
        <taxon>Dikarya</taxon>
        <taxon>Ascomycota</taxon>
        <taxon>Pezizomycotina</taxon>
        <taxon>Dothideomycetes</taxon>
        <taxon>Dothideomycetes incertae sedis</taxon>
        <taxon>Trypetheliales</taxon>
        <taxon>Trypetheliaceae</taxon>
        <taxon>Viridothelium</taxon>
    </lineage>
</organism>
<dbReference type="EMBL" id="ML991772">
    <property type="protein sequence ID" value="KAF2239524.1"/>
    <property type="molecule type" value="Genomic_DNA"/>
</dbReference>
<reference evidence="3" key="1">
    <citation type="journal article" date="2020" name="Stud. Mycol.">
        <title>101 Dothideomycetes genomes: a test case for predicting lifestyles and emergence of pathogens.</title>
        <authorList>
            <person name="Haridas S."/>
            <person name="Albert R."/>
            <person name="Binder M."/>
            <person name="Bloem J."/>
            <person name="Labutti K."/>
            <person name="Salamov A."/>
            <person name="Andreopoulos B."/>
            <person name="Baker S."/>
            <person name="Barry K."/>
            <person name="Bills G."/>
            <person name="Bluhm B."/>
            <person name="Cannon C."/>
            <person name="Castanera R."/>
            <person name="Culley D."/>
            <person name="Daum C."/>
            <person name="Ezra D."/>
            <person name="Gonzalez J."/>
            <person name="Henrissat B."/>
            <person name="Kuo A."/>
            <person name="Liang C."/>
            <person name="Lipzen A."/>
            <person name="Lutzoni F."/>
            <person name="Magnuson J."/>
            <person name="Mondo S."/>
            <person name="Nolan M."/>
            <person name="Ohm R."/>
            <person name="Pangilinan J."/>
            <person name="Park H.-J."/>
            <person name="Ramirez L."/>
            <person name="Alfaro M."/>
            <person name="Sun H."/>
            <person name="Tritt A."/>
            <person name="Yoshinaga Y."/>
            <person name="Zwiers L.-H."/>
            <person name="Turgeon B."/>
            <person name="Goodwin S."/>
            <person name="Spatafora J."/>
            <person name="Crous P."/>
            <person name="Grigoriev I."/>
        </authorList>
    </citation>
    <scope>NUCLEOTIDE SEQUENCE</scope>
    <source>
        <strain evidence="3">Tuck. ex Michener</strain>
    </source>
</reference>
<evidence type="ECO:0000256" key="2">
    <source>
        <dbReference type="SAM" id="Phobius"/>
    </source>
</evidence>
<feature type="region of interest" description="Disordered" evidence="1">
    <location>
        <begin position="690"/>
        <end position="717"/>
    </location>
</feature>
<evidence type="ECO:0000256" key="1">
    <source>
        <dbReference type="SAM" id="MobiDB-lite"/>
    </source>
</evidence>
<accession>A0A6A6HN29</accession>
<feature type="transmembrane region" description="Helical" evidence="2">
    <location>
        <begin position="430"/>
        <end position="450"/>
    </location>
</feature>
<dbReference type="OrthoDB" id="5392263at2759"/>
<feature type="transmembrane region" description="Helical" evidence="2">
    <location>
        <begin position="210"/>
        <end position="232"/>
    </location>
</feature>
<dbReference type="Proteomes" id="UP000800092">
    <property type="component" value="Unassembled WGS sequence"/>
</dbReference>
<keyword evidence="2" id="KW-0812">Transmembrane</keyword>
<sequence length="717" mass="81764">MGISHSANFTQCGIEYMKNPDLIAKYGYDGPTPGIPHNRSTQITYHGCQEVCGQGIEFYPWQITSATITTWILPTIGVLLQAPFESNAFRRTFLAITRWIGSPIASLSYTLWNIRVSGKCATIVDMAIKYEDRIPDPDSDFASIRDSFYLLATMNQFTMREDASRRKEAEGLLRIVLFSKDLRLSKPDENLKEIRRRYAEELRAGRRRSVVPVFISTLWFLFSLVISIQTAFGSIGENSTAHDLALGLLLAWLPVMILCSIIDRNPVAPRNMRKKLNKLIDKVREALMDDDLRAQYLKTFRACGLQKQEELSSWVIKISAQAKHMDNFFTDFAGQGRVRWHYGAAGKSHPILSDIEQCYIAERGRDWLHDEDEARCELVLGETKRGLIWFDLREFWQILTSFLIVFGTILGAWFLSFFTPTVGLGCRSGGYTFFTVIATTLMLCEMLVWWRTSETSLTDTVQSKPMNPRAPVPTPVREPTLGASTKSQLAKTPAASAIWRKWCNYLFATAESGAKEISTKWHASSARERWNCCFFRPFEIVNTLWLLCIIFGQTLGAFQNCDCMTSSWGTKHGYMDFTQWNTTNSPWTRWYWASGTGIATATMGLAMVYLVIEWCTQSHLNTENYTHAVRGLRRTRRFKRMTQPFSKAFWSIANPFKLIGRYRHGPAASNVAGQRSLKWTKEVTYQPRLSSIDQEMTDNTSLPSRTPTEDSSSQLLP</sequence>
<keyword evidence="4" id="KW-1185">Reference proteome</keyword>
<dbReference type="AlphaFoldDB" id="A0A6A6HN29"/>
<keyword evidence="2" id="KW-1133">Transmembrane helix</keyword>
<name>A0A6A6HN29_VIRVR</name>
<feature type="transmembrane region" description="Helical" evidence="2">
    <location>
        <begin position="395"/>
        <end position="418"/>
    </location>
</feature>